<dbReference type="Pfam" id="PF05036">
    <property type="entry name" value="SPOR"/>
    <property type="match status" value="1"/>
</dbReference>
<sequence>MKMQSVSILGAITLSLALLSACGSKEEKTEPKAAEVKPATEQPAPVQEAAPEPAQEEPALVPIQSLSEEKAAPAEAPAAPVSAVEQESSGPFVIQVSIQASRRAANNVVSKLSDQGIKAYVAEVENPGELEGTFYRVRVGYFSTIANAQQFGKEVLAPQGYAGWVDNRKNDRIGQPGASEDM</sequence>
<feature type="region of interest" description="Disordered" evidence="1">
    <location>
        <begin position="68"/>
        <end position="87"/>
    </location>
</feature>
<dbReference type="PANTHER" id="PTHR38687">
    <property type="entry name" value="CELL DIVISION PROTEIN DEDD-RELATED"/>
    <property type="match status" value="1"/>
</dbReference>
<reference evidence="3 4" key="1">
    <citation type="submission" date="2017-08" db="EMBL/GenBank/DDBJ databases">
        <authorList>
            <person name="de Groot N.N."/>
        </authorList>
    </citation>
    <scope>NUCLEOTIDE SEQUENCE [LARGE SCALE GENOMIC DNA]</scope>
    <source>
        <strain evidence="3 4">HM2</strain>
    </source>
</reference>
<dbReference type="InterPro" id="IPR052521">
    <property type="entry name" value="Cell_div_SPOR-domain"/>
</dbReference>
<feature type="domain" description="SPOR" evidence="2">
    <location>
        <begin position="86"/>
        <end position="168"/>
    </location>
</feature>
<dbReference type="PROSITE" id="PS51724">
    <property type="entry name" value="SPOR"/>
    <property type="match status" value="1"/>
</dbReference>
<evidence type="ECO:0000256" key="1">
    <source>
        <dbReference type="SAM" id="MobiDB-lite"/>
    </source>
</evidence>
<dbReference type="Gene3D" id="3.30.70.1070">
    <property type="entry name" value="Sporulation related repeat"/>
    <property type="match status" value="1"/>
</dbReference>
<dbReference type="GO" id="GO:0042834">
    <property type="term" value="F:peptidoglycan binding"/>
    <property type="evidence" value="ECO:0007669"/>
    <property type="project" value="InterPro"/>
</dbReference>
<dbReference type="RefSeq" id="WP_088660700.1">
    <property type="nucleotide sequence ID" value="NZ_UHJL01000003.1"/>
</dbReference>
<feature type="compositionally biased region" description="Basic and acidic residues" evidence="1">
    <location>
        <begin position="24"/>
        <end position="35"/>
    </location>
</feature>
<dbReference type="Proteomes" id="UP000255423">
    <property type="component" value="Unassembled WGS sequence"/>
</dbReference>
<dbReference type="PROSITE" id="PS51257">
    <property type="entry name" value="PROKAR_LIPOPROTEIN"/>
    <property type="match status" value="1"/>
</dbReference>
<feature type="region of interest" description="Disordered" evidence="1">
    <location>
        <begin position="23"/>
        <end position="62"/>
    </location>
</feature>
<organism evidence="3 4">
    <name type="scientific">Fibrobacter succinogenes</name>
    <name type="common">Bacteroides succinogenes</name>
    <dbReference type="NCBI Taxonomy" id="833"/>
    <lineage>
        <taxon>Bacteria</taxon>
        <taxon>Pseudomonadati</taxon>
        <taxon>Fibrobacterota</taxon>
        <taxon>Fibrobacteria</taxon>
        <taxon>Fibrobacterales</taxon>
        <taxon>Fibrobacteraceae</taxon>
        <taxon>Fibrobacter</taxon>
    </lineage>
</organism>
<dbReference type="EMBL" id="UHJL01000003">
    <property type="protein sequence ID" value="SUQ25029.1"/>
    <property type="molecule type" value="Genomic_DNA"/>
</dbReference>
<feature type="compositionally biased region" description="Low complexity" evidence="1">
    <location>
        <begin position="73"/>
        <end position="85"/>
    </location>
</feature>
<proteinExistence type="predicted"/>
<dbReference type="GO" id="GO:0030428">
    <property type="term" value="C:cell septum"/>
    <property type="evidence" value="ECO:0007669"/>
    <property type="project" value="TreeGrafter"/>
</dbReference>
<dbReference type="AlphaFoldDB" id="A0A380S745"/>
<name>A0A380S745_FIBSU</name>
<dbReference type="SUPFAM" id="SSF110997">
    <property type="entry name" value="Sporulation related repeat"/>
    <property type="match status" value="1"/>
</dbReference>
<feature type="compositionally biased region" description="Low complexity" evidence="1">
    <location>
        <begin position="39"/>
        <end position="59"/>
    </location>
</feature>
<dbReference type="InterPro" id="IPR007730">
    <property type="entry name" value="SPOR-like_dom"/>
</dbReference>
<evidence type="ECO:0000259" key="2">
    <source>
        <dbReference type="PROSITE" id="PS51724"/>
    </source>
</evidence>
<gene>
    <name evidence="3" type="ORF">SAMN05661053_2444</name>
</gene>
<dbReference type="GO" id="GO:0032153">
    <property type="term" value="C:cell division site"/>
    <property type="evidence" value="ECO:0007669"/>
    <property type="project" value="TreeGrafter"/>
</dbReference>
<dbReference type="InterPro" id="IPR036680">
    <property type="entry name" value="SPOR-like_sf"/>
</dbReference>
<evidence type="ECO:0000313" key="4">
    <source>
        <dbReference type="Proteomes" id="UP000255423"/>
    </source>
</evidence>
<dbReference type="GO" id="GO:0032506">
    <property type="term" value="P:cytokinetic process"/>
    <property type="evidence" value="ECO:0007669"/>
    <property type="project" value="TreeGrafter"/>
</dbReference>
<protein>
    <submittedName>
        <fullName evidence="3">Sporulation related domain-containing protein</fullName>
    </submittedName>
</protein>
<dbReference type="PANTHER" id="PTHR38687:SF1">
    <property type="entry name" value="CELL DIVISION PROTEIN DEDD"/>
    <property type="match status" value="1"/>
</dbReference>
<accession>A0A380S745</accession>
<evidence type="ECO:0000313" key="3">
    <source>
        <dbReference type="EMBL" id="SUQ25029.1"/>
    </source>
</evidence>